<dbReference type="RefSeq" id="WP_073172396.1">
    <property type="nucleotide sequence ID" value="NZ_FQVE01000002.1"/>
</dbReference>
<evidence type="ECO:0000313" key="2">
    <source>
        <dbReference type="Proteomes" id="UP000184108"/>
    </source>
</evidence>
<proteinExistence type="predicted"/>
<sequence length="210" mass="24941">MKKLILDLSMLPFSEANQQIINLCKEKIKISLEEINFILNLEEKELVETFLSEYSLFDQDDFQFIEHFTNLNLENDNTDFVSDLIYFASDFGLDLSYDKILKMVIKNKGDENCLVLSILEYLLMNFKFIYIGELFKTLIYVRDSKDYFQNEQILSSVILFKISNKSEYLNFVVELLESDKSNMEFFNNLMMRPIFNKNYFNSIDLSKLKN</sequence>
<protein>
    <submittedName>
        <fullName evidence="1">Uncharacterized protein</fullName>
    </submittedName>
</protein>
<accession>A0A1M4ZDE4</accession>
<evidence type="ECO:0000313" key="1">
    <source>
        <dbReference type="EMBL" id="SHF16050.1"/>
    </source>
</evidence>
<name>A0A1M4ZDE4_9FLAO</name>
<dbReference type="AlphaFoldDB" id="A0A1M4ZDE4"/>
<dbReference type="Proteomes" id="UP000184108">
    <property type="component" value="Unassembled WGS sequence"/>
</dbReference>
<gene>
    <name evidence="1" type="ORF">SAMN02787073_1564</name>
</gene>
<dbReference type="EMBL" id="FQVE01000002">
    <property type="protein sequence ID" value="SHF16050.1"/>
    <property type="molecule type" value="Genomic_DNA"/>
</dbReference>
<reference evidence="2" key="1">
    <citation type="submission" date="2016-11" db="EMBL/GenBank/DDBJ databases">
        <authorList>
            <person name="Varghese N."/>
            <person name="Submissions S."/>
        </authorList>
    </citation>
    <scope>NUCLEOTIDE SEQUENCE [LARGE SCALE GENOMIC DNA]</scope>
    <source>
        <strain evidence="2">YR203</strain>
    </source>
</reference>
<organism evidence="1 2">
    <name type="scientific">Chryseobacterium vrystaatense</name>
    <dbReference type="NCBI Taxonomy" id="307480"/>
    <lineage>
        <taxon>Bacteria</taxon>
        <taxon>Pseudomonadati</taxon>
        <taxon>Bacteroidota</taxon>
        <taxon>Flavobacteriia</taxon>
        <taxon>Flavobacteriales</taxon>
        <taxon>Weeksellaceae</taxon>
        <taxon>Chryseobacterium group</taxon>
        <taxon>Chryseobacterium</taxon>
    </lineage>
</organism>